<organism evidence="1 2">
    <name type="scientific">Ascoidea rubescens DSM 1968</name>
    <dbReference type="NCBI Taxonomy" id="1344418"/>
    <lineage>
        <taxon>Eukaryota</taxon>
        <taxon>Fungi</taxon>
        <taxon>Dikarya</taxon>
        <taxon>Ascomycota</taxon>
        <taxon>Saccharomycotina</taxon>
        <taxon>Saccharomycetes</taxon>
        <taxon>Ascoideaceae</taxon>
        <taxon>Ascoidea</taxon>
    </lineage>
</organism>
<dbReference type="GeneID" id="30962528"/>
<dbReference type="RefSeq" id="XP_020044750.1">
    <property type="nucleotide sequence ID" value="XM_020188892.1"/>
</dbReference>
<name>A0A1D2VAJ1_9ASCO</name>
<gene>
    <name evidence="1" type="ORF">ASCRUDRAFT_121285</name>
</gene>
<protein>
    <submittedName>
        <fullName evidence="1">Uncharacterized protein</fullName>
    </submittedName>
</protein>
<keyword evidence="2" id="KW-1185">Reference proteome</keyword>
<dbReference type="AlphaFoldDB" id="A0A1D2VAJ1"/>
<reference evidence="2" key="1">
    <citation type="submission" date="2016-05" db="EMBL/GenBank/DDBJ databases">
        <title>Comparative genomics of biotechnologically important yeasts.</title>
        <authorList>
            <consortium name="DOE Joint Genome Institute"/>
            <person name="Riley R."/>
            <person name="Haridas S."/>
            <person name="Wolfe K.H."/>
            <person name="Lopes M.R."/>
            <person name="Hittinger C.T."/>
            <person name="Goker M."/>
            <person name="Salamov A."/>
            <person name="Wisecaver J."/>
            <person name="Long T.M."/>
            <person name="Aerts A.L."/>
            <person name="Barry K."/>
            <person name="Choi C."/>
            <person name="Clum A."/>
            <person name="Coughlan A.Y."/>
            <person name="Deshpande S."/>
            <person name="Douglass A.P."/>
            <person name="Hanson S.J."/>
            <person name="Klenk H.-P."/>
            <person name="Labutti K."/>
            <person name="Lapidus A."/>
            <person name="Lindquist E."/>
            <person name="Lipzen A."/>
            <person name="Meier-Kolthoff J.P."/>
            <person name="Ohm R.A."/>
            <person name="Otillar R.P."/>
            <person name="Pangilinan J."/>
            <person name="Peng Y."/>
            <person name="Rokas A."/>
            <person name="Rosa C.A."/>
            <person name="Scheuner C."/>
            <person name="Sibirny A.A."/>
            <person name="Slot J.C."/>
            <person name="Stielow J.B."/>
            <person name="Sun H."/>
            <person name="Kurtzman C.P."/>
            <person name="Blackwell M."/>
            <person name="Grigoriev I.V."/>
            <person name="Jeffries T.W."/>
        </authorList>
    </citation>
    <scope>NUCLEOTIDE SEQUENCE [LARGE SCALE GENOMIC DNA]</scope>
    <source>
        <strain evidence="2">DSM 1968</strain>
    </source>
</reference>
<proteinExistence type="predicted"/>
<evidence type="ECO:0000313" key="1">
    <source>
        <dbReference type="EMBL" id="ODV58443.1"/>
    </source>
</evidence>
<evidence type="ECO:0000313" key="2">
    <source>
        <dbReference type="Proteomes" id="UP000095038"/>
    </source>
</evidence>
<accession>A0A1D2VAJ1</accession>
<dbReference type="EMBL" id="KV454492">
    <property type="protein sequence ID" value="ODV58443.1"/>
    <property type="molecule type" value="Genomic_DNA"/>
</dbReference>
<dbReference type="Proteomes" id="UP000095038">
    <property type="component" value="Unassembled WGS sequence"/>
</dbReference>
<sequence length="138" mass="15252">MQKREAVSEAGSSTVGVSSFWCQCCSNSWRPAKARRKSKTKSKTELQLEPRDYNTKTPLSSAIALQLCFHHIPTVLPLYSIVSTFLSLIGKTPLMVIISTAGERPVSAVLLRDLDTTQLEAPAKTCHGNRVLSRCCWN</sequence>
<dbReference type="InParanoid" id="A0A1D2VAJ1"/>